<organism evidence="1 2">
    <name type="scientific">Glycomyces luteolus</name>
    <dbReference type="NCBI Taxonomy" id="2670330"/>
    <lineage>
        <taxon>Bacteria</taxon>
        <taxon>Bacillati</taxon>
        <taxon>Actinomycetota</taxon>
        <taxon>Actinomycetes</taxon>
        <taxon>Glycomycetales</taxon>
        <taxon>Glycomycetaceae</taxon>
        <taxon>Glycomyces</taxon>
    </lineage>
</organism>
<dbReference type="GO" id="GO:0005829">
    <property type="term" value="C:cytosol"/>
    <property type="evidence" value="ECO:0007669"/>
    <property type="project" value="TreeGrafter"/>
</dbReference>
<dbReference type="GO" id="GO:0043138">
    <property type="term" value="F:3'-5' DNA helicase activity"/>
    <property type="evidence" value="ECO:0007669"/>
    <property type="project" value="TreeGrafter"/>
</dbReference>
<dbReference type="RefSeq" id="WP_270110553.1">
    <property type="nucleotide sequence ID" value="NZ_JAPZVP010000009.1"/>
</dbReference>
<dbReference type="AlphaFoldDB" id="A0A9X3SQJ9"/>
<dbReference type="GO" id="GO:0005524">
    <property type="term" value="F:ATP binding"/>
    <property type="evidence" value="ECO:0007669"/>
    <property type="project" value="InterPro"/>
</dbReference>
<protein>
    <submittedName>
        <fullName evidence="1">AAA family ATPase</fullName>
    </submittedName>
</protein>
<gene>
    <name evidence="1" type="ORF">O1R50_13330</name>
</gene>
<dbReference type="PANTHER" id="PTHR11070">
    <property type="entry name" value="UVRD / RECB / PCRA DNA HELICASE FAMILY MEMBER"/>
    <property type="match status" value="1"/>
</dbReference>
<evidence type="ECO:0000313" key="2">
    <source>
        <dbReference type="Proteomes" id="UP001146067"/>
    </source>
</evidence>
<dbReference type="Proteomes" id="UP001146067">
    <property type="component" value="Unassembled WGS sequence"/>
</dbReference>
<dbReference type="SUPFAM" id="SSF52540">
    <property type="entry name" value="P-loop containing nucleoside triphosphate hydrolases"/>
    <property type="match status" value="1"/>
</dbReference>
<reference evidence="1" key="1">
    <citation type="submission" date="2022-12" db="EMBL/GenBank/DDBJ databases">
        <title>Gycomyces niveus sp.nov.,a novel actinomycete isolated from soil in Shouguan.</title>
        <authorList>
            <person name="Yang X."/>
        </authorList>
    </citation>
    <scope>NUCLEOTIDE SEQUENCE</scope>
    <source>
        <strain evidence="1">NEAU-A15</strain>
    </source>
</reference>
<dbReference type="GO" id="GO:0003677">
    <property type="term" value="F:DNA binding"/>
    <property type="evidence" value="ECO:0007669"/>
    <property type="project" value="InterPro"/>
</dbReference>
<dbReference type="InterPro" id="IPR027417">
    <property type="entry name" value="P-loop_NTPase"/>
</dbReference>
<comment type="caution">
    <text evidence="1">The sequence shown here is derived from an EMBL/GenBank/DDBJ whole genome shotgun (WGS) entry which is preliminary data.</text>
</comment>
<dbReference type="Gene3D" id="3.40.50.300">
    <property type="entry name" value="P-loop containing nucleotide triphosphate hydrolases"/>
    <property type="match status" value="3"/>
</dbReference>
<dbReference type="GO" id="GO:0000725">
    <property type="term" value="P:recombinational repair"/>
    <property type="evidence" value="ECO:0007669"/>
    <property type="project" value="TreeGrafter"/>
</dbReference>
<sequence>MANSAETELQAELDHHEHARAQMAAMRDLTEGIHRIYSGDFNESTKNLGLGDVRSDHLFGWAMANYTVPRLADLSDRDIALFFGRIWMDDGEDFHIGRRHIRDEHGDPIVLDWRAPLAEQYYRASAHNRRDVAKRRRFGFQGARITGFEDENLLLGEEVASDILTEEIERPRTGPMRDIVATIQPEQDELIRREAAVNLCVQGAPGTGKTAVGLHRAAWLLYNYTEKLDKAGVLVVGPNEGFLSYISGVLPTLGESSVWQVTVQQLTGAHTALAVDTHEAALLKHDERMALVCERAVWGHVGTAADGVTAEEGLLITDGGWRWRLGLRYLDEAISNARKHTRTYTAGRKAVEDAIVQGARRQAEIRSGHSPDNKWATKLKRTESVRAFLDAVWPKLNTKTVMKKLYGDAAFRADATRGILTEAEAALLAGKPAKPTAGDLLISDEIESHMKLREPSESFGHIVIDEAQDLSPMQCRVIARRSGKGSVTVLGDLAQGTTPWAASSWTDQMRHLGKEQVEHTELTTGFRVPAVIIELANRVLPHLGVDVAPARSIRSDGSLDTIATSDLGDGVREAVAKALAEEGLVGVIAADERAEELRSLLEGTERLEVVAASLAKGLEYDHVVVVEPAEIVAAPTARIDGSTSFAEGGGATIESVGLRHLYVALTRAVSRLTVVHSRALPPEMEA</sequence>
<dbReference type="InterPro" id="IPR000212">
    <property type="entry name" value="DNA_helicase_UvrD/REP"/>
</dbReference>
<evidence type="ECO:0000313" key="1">
    <source>
        <dbReference type="EMBL" id="MDA1360612.1"/>
    </source>
</evidence>
<dbReference type="EMBL" id="JAPZVP010000009">
    <property type="protein sequence ID" value="MDA1360612.1"/>
    <property type="molecule type" value="Genomic_DNA"/>
</dbReference>
<keyword evidence="2" id="KW-1185">Reference proteome</keyword>
<accession>A0A9X3SQJ9</accession>
<dbReference type="PANTHER" id="PTHR11070:SF45">
    <property type="entry name" value="DNA 3'-5' HELICASE"/>
    <property type="match status" value="1"/>
</dbReference>
<proteinExistence type="predicted"/>
<name>A0A9X3SQJ9_9ACTN</name>